<gene>
    <name evidence="1" type="ORF">ACAOBT_LOCUS4181</name>
</gene>
<name>A0A9P0K0Y6_ACAOB</name>
<dbReference type="AlphaFoldDB" id="A0A9P0K0Y6"/>
<accession>A0A9P0K0Y6</accession>
<comment type="caution">
    <text evidence="1">The sequence shown here is derived from an EMBL/GenBank/DDBJ whole genome shotgun (WGS) entry which is preliminary data.</text>
</comment>
<evidence type="ECO:0000313" key="1">
    <source>
        <dbReference type="EMBL" id="CAH1961476.1"/>
    </source>
</evidence>
<keyword evidence="2" id="KW-1185">Reference proteome</keyword>
<organism evidence="1 2">
    <name type="scientific">Acanthoscelides obtectus</name>
    <name type="common">Bean weevil</name>
    <name type="synonym">Bruchus obtectus</name>
    <dbReference type="NCBI Taxonomy" id="200917"/>
    <lineage>
        <taxon>Eukaryota</taxon>
        <taxon>Metazoa</taxon>
        <taxon>Ecdysozoa</taxon>
        <taxon>Arthropoda</taxon>
        <taxon>Hexapoda</taxon>
        <taxon>Insecta</taxon>
        <taxon>Pterygota</taxon>
        <taxon>Neoptera</taxon>
        <taxon>Endopterygota</taxon>
        <taxon>Coleoptera</taxon>
        <taxon>Polyphaga</taxon>
        <taxon>Cucujiformia</taxon>
        <taxon>Chrysomeloidea</taxon>
        <taxon>Chrysomelidae</taxon>
        <taxon>Bruchinae</taxon>
        <taxon>Bruchini</taxon>
        <taxon>Acanthoscelides</taxon>
    </lineage>
</organism>
<reference evidence="1" key="1">
    <citation type="submission" date="2022-03" db="EMBL/GenBank/DDBJ databases">
        <authorList>
            <person name="Sayadi A."/>
        </authorList>
    </citation>
    <scope>NUCLEOTIDE SEQUENCE</scope>
</reference>
<dbReference type="Proteomes" id="UP001152888">
    <property type="component" value="Unassembled WGS sequence"/>
</dbReference>
<protein>
    <submittedName>
        <fullName evidence="1">Uncharacterized protein</fullName>
    </submittedName>
</protein>
<dbReference type="EMBL" id="CAKOFQ010006695">
    <property type="protein sequence ID" value="CAH1961476.1"/>
    <property type="molecule type" value="Genomic_DNA"/>
</dbReference>
<proteinExistence type="predicted"/>
<sequence length="68" mass="7694">MEPKVRAELTDAAYRGYQYFYPGSVKACASITAIGFYTLMKTHNNVLQLPYSSIRNARRSLEKSLSSK</sequence>
<evidence type="ECO:0000313" key="2">
    <source>
        <dbReference type="Proteomes" id="UP001152888"/>
    </source>
</evidence>